<dbReference type="AlphaFoldDB" id="A0A975SXL6"/>
<protein>
    <recommendedName>
        <fullName evidence="1">site-specific DNA-methyltransferase (adenine-specific)</fullName>
        <ecNumber evidence="1">2.1.1.72</ecNumber>
    </recommendedName>
</protein>
<dbReference type="GO" id="GO:0032259">
    <property type="term" value="P:methylation"/>
    <property type="evidence" value="ECO:0007669"/>
    <property type="project" value="UniProtKB-KW"/>
</dbReference>
<feature type="domain" description="MmeI-like DNA-methyltransferase" evidence="5">
    <location>
        <begin position="471"/>
        <end position="548"/>
    </location>
</feature>
<comment type="catalytic activity">
    <reaction evidence="4">
        <text>a 2'-deoxyadenosine in DNA + S-adenosyl-L-methionine = an N(6)-methyl-2'-deoxyadenosine in DNA + S-adenosyl-L-homocysteine + H(+)</text>
        <dbReference type="Rhea" id="RHEA:15197"/>
        <dbReference type="Rhea" id="RHEA-COMP:12418"/>
        <dbReference type="Rhea" id="RHEA-COMP:12419"/>
        <dbReference type="ChEBI" id="CHEBI:15378"/>
        <dbReference type="ChEBI" id="CHEBI:57856"/>
        <dbReference type="ChEBI" id="CHEBI:59789"/>
        <dbReference type="ChEBI" id="CHEBI:90615"/>
        <dbReference type="ChEBI" id="CHEBI:90616"/>
        <dbReference type="EC" id="2.1.1.72"/>
    </reaction>
</comment>
<dbReference type="KEGG" id="nps:KRR39_20400"/>
<evidence type="ECO:0000313" key="7">
    <source>
        <dbReference type="Proteomes" id="UP000683575"/>
    </source>
</evidence>
<evidence type="ECO:0000256" key="1">
    <source>
        <dbReference type="ARBA" id="ARBA00011900"/>
    </source>
</evidence>
<organism evidence="6 7">
    <name type="scientific">Nocardioides panacis</name>
    <dbReference type="NCBI Taxonomy" id="2849501"/>
    <lineage>
        <taxon>Bacteria</taxon>
        <taxon>Bacillati</taxon>
        <taxon>Actinomycetota</taxon>
        <taxon>Actinomycetes</taxon>
        <taxon>Propionibacteriales</taxon>
        <taxon>Nocardioidaceae</taxon>
        <taxon>Nocardioides</taxon>
    </lineage>
</organism>
<evidence type="ECO:0000256" key="3">
    <source>
        <dbReference type="ARBA" id="ARBA00022679"/>
    </source>
</evidence>
<dbReference type="RefSeq" id="WP_216939236.1">
    <property type="nucleotide sequence ID" value="NZ_CP077062.1"/>
</dbReference>
<evidence type="ECO:0000313" key="6">
    <source>
        <dbReference type="EMBL" id="QWZ07726.1"/>
    </source>
</evidence>
<dbReference type="PANTHER" id="PTHR33841:SF1">
    <property type="entry name" value="DNA METHYLTRANSFERASE A"/>
    <property type="match status" value="1"/>
</dbReference>
<evidence type="ECO:0000259" key="5">
    <source>
        <dbReference type="Pfam" id="PF20473"/>
    </source>
</evidence>
<dbReference type="InterPro" id="IPR050953">
    <property type="entry name" value="N4_N6_ade-DNA_methylase"/>
</dbReference>
<dbReference type="PANTHER" id="PTHR33841">
    <property type="entry name" value="DNA METHYLTRANSFERASE YEEA-RELATED"/>
    <property type="match status" value="1"/>
</dbReference>
<dbReference type="REBASE" id="510423">
    <property type="entry name" value="NspG188ORF20400P"/>
</dbReference>
<keyword evidence="2 6" id="KW-0489">Methyltransferase</keyword>
<reference evidence="6" key="1">
    <citation type="submission" date="2021-06" db="EMBL/GenBank/DDBJ databases">
        <title>Complete genome sequence of Nocardioides sp. G188.</title>
        <authorList>
            <person name="Im W.-T."/>
        </authorList>
    </citation>
    <scope>NUCLEOTIDE SEQUENCE</scope>
    <source>
        <strain evidence="6">G188</strain>
    </source>
</reference>
<keyword evidence="3" id="KW-0808">Transferase</keyword>
<dbReference type="Proteomes" id="UP000683575">
    <property type="component" value="Chromosome"/>
</dbReference>
<dbReference type="EMBL" id="CP077062">
    <property type="protein sequence ID" value="QWZ07726.1"/>
    <property type="molecule type" value="Genomic_DNA"/>
</dbReference>
<name>A0A975SXL6_9ACTN</name>
<proteinExistence type="predicted"/>
<sequence>MGALLPPDLLTRLANSELEHLKPSTYGLPESFTLRQAAARAWELLLPTYRSFQTRLAAMTDSDPATVVTRDRWTSVLLRELGYDLTTIPNIQIEDDTFDVRYLDGHVPVHLLGWNVDLDKRASTNVRGASRSAPHSLIQELLNRTDKHLWAILTNGKRLRLLRDNIVMGRPAYIEFDLEGMFTGEQFADFAILYALAHATRLRSEQPADCILEQWRTAAINDGTRALDHLRDGVVEALKSLGTGFLEHPDSAALRDLLRGNHGASDDYYRWLLRLVYRLIFLFVAEDRDLLHPEDTPTEIRRRYADYFSTQHLRELATRRRAGRHTDTWAALRLVFDALGNDGEPGLGLPAYGSDLFNAGFIGTLNDAKISNERLMDAVRSLSQLPDPGTGTLRPVDYKNLGSEELGSVYEALLEYVPTVGDDGAFNLGVQSGNARKTSGSYYTPTELVELLLDESLDPVLDEASAAENPIEALLAITVCDPACGSGHFLVAAARRIARRLAIARTGDPEPTPDAMREALREVVAHCIYGVDLSDLAAELAKVSLWLESLTPGKPLAFLDAHIKVGNGFIGASPRATR</sequence>
<dbReference type="InterPro" id="IPR046816">
    <property type="entry name" value="MmeI_Mtase"/>
</dbReference>
<dbReference type="EC" id="2.1.1.72" evidence="1"/>
<keyword evidence="7" id="KW-1185">Reference proteome</keyword>
<dbReference type="GO" id="GO:0009007">
    <property type="term" value="F:site-specific DNA-methyltransferase (adenine-specific) activity"/>
    <property type="evidence" value="ECO:0007669"/>
    <property type="project" value="UniProtKB-EC"/>
</dbReference>
<evidence type="ECO:0000256" key="2">
    <source>
        <dbReference type="ARBA" id="ARBA00022603"/>
    </source>
</evidence>
<evidence type="ECO:0000256" key="4">
    <source>
        <dbReference type="ARBA" id="ARBA00047942"/>
    </source>
</evidence>
<dbReference type="Pfam" id="PF20473">
    <property type="entry name" value="MmeI_Mtase"/>
    <property type="match status" value="1"/>
</dbReference>
<gene>
    <name evidence="6" type="ORF">KRR39_20400</name>
</gene>
<accession>A0A975SXL6</accession>